<comment type="caution">
    <text evidence="4">The sequence shown here is derived from an EMBL/GenBank/DDBJ whole genome shotgun (WGS) entry which is preliminary data.</text>
</comment>
<dbReference type="Proteomes" id="UP000286931">
    <property type="component" value="Unassembled WGS sequence"/>
</dbReference>
<evidence type="ECO:0000256" key="1">
    <source>
        <dbReference type="SAM" id="MobiDB-lite"/>
    </source>
</evidence>
<dbReference type="PROSITE" id="PS51257">
    <property type="entry name" value="PROKAR_LIPOPROTEIN"/>
    <property type="match status" value="1"/>
</dbReference>
<dbReference type="EMBL" id="BIFH01000024">
    <property type="protein sequence ID" value="GCD97567.1"/>
    <property type="molecule type" value="Genomic_DNA"/>
</dbReference>
<gene>
    <name evidence="4" type="ORF">EHYA_05262</name>
</gene>
<evidence type="ECO:0000313" key="4">
    <source>
        <dbReference type="EMBL" id="GCD97567.1"/>
    </source>
</evidence>
<reference evidence="4 5" key="1">
    <citation type="submission" date="2018-12" db="EMBL/GenBank/DDBJ databases">
        <title>Draft genome sequence of Embleya hyalina NBRC 13850T.</title>
        <authorList>
            <person name="Komaki H."/>
            <person name="Hosoyama A."/>
            <person name="Kimura A."/>
            <person name="Ichikawa N."/>
            <person name="Tamura T."/>
        </authorList>
    </citation>
    <scope>NUCLEOTIDE SEQUENCE [LARGE SCALE GENOMIC DNA]</scope>
    <source>
        <strain evidence="4 5">NBRC 13850</strain>
    </source>
</reference>
<dbReference type="AlphaFoldDB" id="A0A401YSH2"/>
<accession>A0A401YSH2</accession>
<evidence type="ECO:0000313" key="5">
    <source>
        <dbReference type="Proteomes" id="UP000286931"/>
    </source>
</evidence>
<dbReference type="Pfam" id="PF26366">
    <property type="entry name" value="DUF8094"/>
    <property type="match status" value="1"/>
</dbReference>
<feature type="signal peptide" evidence="2">
    <location>
        <begin position="1"/>
        <end position="26"/>
    </location>
</feature>
<feature type="region of interest" description="Disordered" evidence="1">
    <location>
        <begin position="28"/>
        <end position="68"/>
    </location>
</feature>
<name>A0A401YSH2_9ACTN</name>
<feature type="domain" description="DUF8094" evidence="3">
    <location>
        <begin position="65"/>
        <end position="341"/>
    </location>
</feature>
<sequence length="356" mass="37169">MARPTNTQLPATLLAALATLTLLTTACSSDNKSKTPKISQAAPKTAAAPLPPPPASPRSPAPTAPPISEGEAKTIAQNYYDASKKTKSAHDISGLDQLETGTLLDISRARQQRIVKFGNKIQLAEEAAATGDIQVATPQGSPDGTDRWLLSIGTQKLGNDSRSSLGVLRQAQGTGPWKMSFLAFGEVKKSLPGVTQMAILDDNSGIDYGDNTCKEFASGLTGGSTTITWGSSAQKAIQTEQANKQGLIGVTKGGNVSVRTEALVDNHVPAWKTTDGQKLVMCSVKLTSTMTAGPSGKFNVDQSATYENLSGRVTTWRSLEITNIGMYVFKVPASGNGSADLVASAGRPFSVDGTSV</sequence>
<dbReference type="InterPro" id="IPR058407">
    <property type="entry name" value="DUF8094"/>
</dbReference>
<organism evidence="4 5">
    <name type="scientific">Embleya hyalina</name>
    <dbReference type="NCBI Taxonomy" id="516124"/>
    <lineage>
        <taxon>Bacteria</taxon>
        <taxon>Bacillati</taxon>
        <taxon>Actinomycetota</taxon>
        <taxon>Actinomycetes</taxon>
        <taxon>Kitasatosporales</taxon>
        <taxon>Streptomycetaceae</taxon>
        <taxon>Embleya</taxon>
    </lineage>
</organism>
<keyword evidence="5" id="KW-1185">Reference proteome</keyword>
<evidence type="ECO:0000259" key="3">
    <source>
        <dbReference type="Pfam" id="PF26366"/>
    </source>
</evidence>
<protein>
    <recommendedName>
        <fullName evidence="3">DUF8094 domain-containing protein</fullName>
    </recommendedName>
</protein>
<feature type="chain" id="PRO_5038925337" description="DUF8094 domain-containing protein" evidence="2">
    <location>
        <begin position="27"/>
        <end position="356"/>
    </location>
</feature>
<evidence type="ECO:0000256" key="2">
    <source>
        <dbReference type="SAM" id="SignalP"/>
    </source>
</evidence>
<proteinExistence type="predicted"/>
<feature type="compositionally biased region" description="Pro residues" evidence="1">
    <location>
        <begin position="49"/>
        <end position="65"/>
    </location>
</feature>
<keyword evidence="2" id="KW-0732">Signal</keyword>